<name>A0A8X6NYJ8_NEPPI</name>
<feature type="region of interest" description="Disordered" evidence="1">
    <location>
        <begin position="117"/>
        <end position="138"/>
    </location>
</feature>
<dbReference type="GO" id="GO:1902936">
    <property type="term" value="F:phosphatidylinositol bisphosphate binding"/>
    <property type="evidence" value="ECO:0007669"/>
    <property type="project" value="TreeGrafter"/>
</dbReference>
<feature type="compositionally biased region" description="Basic residues" evidence="1">
    <location>
        <begin position="26"/>
        <end position="37"/>
    </location>
</feature>
<organism evidence="3 4">
    <name type="scientific">Nephila pilipes</name>
    <name type="common">Giant wood spider</name>
    <name type="synonym">Nephila maculata</name>
    <dbReference type="NCBI Taxonomy" id="299642"/>
    <lineage>
        <taxon>Eukaryota</taxon>
        <taxon>Metazoa</taxon>
        <taxon>Ecdysozoa</taxon>
        <taxon>Arthropoda</taxon>
        <taxon>Chelicerata</taxon>
        <taxon>Arachnida</taxon>
        <taxon>Araneae</taxon>
        <taxon>Araneomorphae</taxon>
        <taxon>Entelegynae</taxon>
        <taxon>Araneoidea</taxon>
        <taxon>Nephilidae</taxon>
        <taxon>Nephila</taxon>
    </lineage>
</organism>
<evidence type="ECO:0000313" key="4">
    <source>
        <dbReference type="Proteomes" id="UP000887013"/>
    </source>
</evidence>
<evidence type="ECO:0000256" key="1">
    <source>
        <dbReference type="SAM" id="MobiDB-lite"/>
    </source>
</evidence>
<accession>A0A8X6NYJ8</accession>
<dbReference type="Gene3D" id="1.20.5.1200">
    <property type="entry name" value="Alpha-tocopherol transfer"/>
    <property type="match status" value="1"/>
</dbReference>
<dbReference type="PANTHER" id="PTHR10174">
    <property type="entry name" value="ALPHA-TOCOPHEROL TRANSFER PROTEIN-RELATED"/>
    <property type="match status" value="1"/>
</dbReference>
<feature type="compositionally biased region" description="Basic and acidic residues" evidence="1">
    <location>
        <begin position="38"/>
        <end position="50"/>
    </location>
</feature>
<proteinExistence type="predicted"/>
<feature type="compositionally biased region" description="Polar residues" evidence="1">
    <location>
        <begin position="1"/>
        <end position="10"/>
    </location>
</feature>
<feature type="compositionally biased region" description="Basic and acidic residues" evidence="1">
    <location>
        <begin position="124"/>
        <end position="138"/>
    </location>
</feature>
<dbReference type="Pfam" id="PF00650">
    <property type="entry name" value="CRAL_TRIO"/>
    <property type="match status" value="1"/>
</dbReference>
<reference evidence="3" key="1">
    <citation type="submission" date="2020-08" db="EMBL/GenBank/DDBJ databases">
        <title>Multicomponent nature underlies the extraordinary mechanical properties of spider dragline silk.</title>
        <authorList>
            <person name="Kono N."/>
            <person name="Nakamura H."/>
            <person name="Mori M."/>
            <person name="Yoshida Y."/>
            <person name="Ohtoshi R."/>
            <person name="Malay A.D."/>
            <person name="Moran D.A.P."/>
            <person name="Tomita M."/>
            <person name="Numata K."/>
            <person name="Arakawa K."/>
        </authorList>
    </citation>
    <scope>NUCLEOTIDE SEQUENCE</scope>
</reference>
<protein>
    <submittedName>
        <fullName evidence="3">Retinaldehyde-binding protein 1</fullName>
    </submittedName>
</protein>
<dbReference type="InterPro" id="IPR001251">
    <property type="entry name" value="CRAL-TRIO_dom"/>
</dbReference>
<dbReference type="OrthoDB" id="6419400at2759"/>
<dbReference type="AlphaFoldDB" id="A0A8X6NYJ8"/>
<gene>
    <name evidence="3" type="primary">Rlbp1</name>
    <name evidence="3" type="ORF">NPIL_670681</name>
</gene>
<dbReference type="InterPro" id="IPR036273">
    <property type="entry name" value="CRAL/TRIO_N_dom_sf"/>
</dbReference>
<dbReference type="Gene3D" id="1.10.8.20">
    <property type="entry name" value="N-terminal domain of phosphatidylinositol transfer protein sec14p"/>
    <property type="match status" value="1"/>
</dbReference>
<dbReference type="Gene3D" id="3.40.525.10">
    <property type="entry name" value="CRAL-TRIO lipid binding domain"/>
    <property type="match status" value="1"/>
</dbReference>
<keyword evidence="4" id="KW-1185">Reference proteome</keyword>
<feature type="region of interest" description="Disordered" evidence="1">
    <location>
        <begin position="1"/>
        <end position="59"/>
    </location>
</feature>
<dbReference type="PROSITE" id="PS50191">
    <property type="entry name" value="CRAL_TRIO"/>
    <property type="match status" value="1"/>
</dbReference>
<dbReference type="Proteomes" id="UP000887013">
    <property type="component" value="Unassembled WGS sequence"/>
</dbReference>
<dbReference type="CDD" id="cd00170">
    <property type="entry name" value="SEC14"/>
    <property type="match status" value="1"/>
</dbReference>
<feature type="region of interest" description="Disordered" evidence="1">
    <location>
        <begin position="179"/>
        <end position="198"/>
    </location>
</feature>
<dbReference type="EMBL" id="BMAW01014934">
    <property type="protein sequence ID" value="GFT41238.1"/>
    <property type="molecule type" value="Genomic_DNA"/>
</dbReference>
<feature type="domain" description="CRAL-TRIO" evidence="2">
    <location>
        <begin position="319"/>
        <end position="462"/>
    </location>
</feature>
<dbReference type="SUPFAM" id="SSF52087">
    <property type="entry name" value="CRAL/TRIO domain"/>
    <property type="match status" value="1"/>
</dbReference>
<dbReference type="SUPFAM" id="SSF46938">
    <property type="entry name" value="CRAL/TRIO N-terminal domain"/>
    <property type="match status" value="1"/>
</dbReference>
<dbReference type="InterPro" id="IPR036865">
    <property type="entry name" value="CRAL-TRIO_dom_sf"/>
</dbReference>
<dbReference type="PANTHER" id="PTHR10174:SF208">
    <property type="entry name" value="CRAL-TRIO DOMAIN-CONTAINING PROTEIN DDB_G0278031"/>
    <property type="match status" value="1"/>
</dbReference>
<sequence>MKPKFSATQAERNKGLFKPRFDNFTKKLKNPSHSKHPSKWDDYHQQKDHQQNGFQNKNKNYHYDKRYSPRCFECGSFEHLKPQCPRIRTNEKINCVSSNDDLLESNTIKGKVNAVFTRSQTKTPTEDQSPKEKVEQPKEILHSKIAEEILPLADEDLSIKELIKVNSKEFIEAQHQSRELSPLLSESKNENSNMSSSSSKLIQESNEILCFEMNHLPDFVLKKLEEEIKETPEKRRKSLLELKKLLDEDQLTGGIDFHEDFLTQYLRYSKYDIQRTFFVMRSMRLLRKKDSSLFDGIPDEFFLTKDSTKCFLILPKRCPEGCTIIVFQYGKYNPNELPIDDLKRLILMLFMQILRDPMSQINGFKVIHDFKGATLLHFRYCTPPNLYLVYRAAFLCIPARYKASHIINEPQWLKPVWTILKPFLSEKLRNRVYFHSSSDKLFDYFPRAILPTEYGGDLRENYLENWLRKANADHKHHGVTGQPNYF</sequence>
<dbReference type="PRINTS" id="PR00180">
    <property type="entry name" value="CRETINALDHBP"/>
</dbReference>
<dbReference type="SMART" id="SM00516">
    <property type="entry name" value="SEC14"/>
    <property type="match status" value="1"/>
</dbReference>
<comment type="caution">
    <text evidence="3">The sequence shown here is derived from an EMBL/GenBank/DDBJ whole genome shotgun (WGS) entry which is preliminary data.</text>
</comment>
<evidence type="ECO:0000259" key="2">
    <source>
        <dbReference type="PROSITE" id="PS50191"/>
    </source>
</evidence>
<dbReference type="GO" id="GO:0016020">
    <property type="term" value="C:membrane"/>
    <property type="evidence" value="ECO:0007669"/>
    <property type="project" value="TreeGrafter"/>
</dbReference>
<evidence type="ECO:0000313" key="3">
    <source>
        <dbReference type="EMBL" id="GFT41238.1"/>
    </source>
</evidence>
<feature type="compositionally biased region" description="Basic and acidic residues" evidence="1">
    <location>
        <begin position="11"/>
        <end position="25"/>
    </location>
</feature>